<dbReference type="VEuPathDB" id="FungiDB:PYU1_G001094"/>
<dbReference type="eggNOG" id="ENOG502RWQT">
    <property type="taxonomic scope" value="Eukaryota"/>
</dbReference>
<reference evidence="3" key="1">
    <citation type="journal article" date="2010" name="Genome Biol.">
        <title>Genome sequence of the necrotrophic plant pathogen Pythium ultimum reveals original pathogenicity mechanisms and effector repertoire.</title>
        <authorList>
            <person name="Levesque C.A."/>
            <person name="Brouwer H."/>
            <person name="Cano L."/>
            <person name="Hamilton J.P."/>
            <person name="Holt C."/>
            <person name="Huitema E."/>
            <person name="Raffaele S."/>
            <person name="Robideau G.P."/>
            <person name="Thines M."/>
            <person name="Win J."/>
            <person name="Zerillo M.M."/>
            <person name="Beakes G.W."/>
            <person name="Boore J.L."/>
            <person name="Busam D."/>
            <person name="Dumas B."/>
            <person name="Ferriera S."/>
            <person name="Fuerstenberg S.I."/>
            <person name="Gachon C.M."/>
            <person name="Gaulin E."/>
            <person name="Govers F."/>
            <person name="Grenville-Briggs L."/>
            <person name="Horner N."/>
            <person name="Hostetler J."/>
            <person name="Jiang R.H."/>
            <person name="Johnson J."/>
            <person name="Krajaejun T."/>
            <person name="Lin H."/>
            <person name="Meijer H.J."/>
            <person name="Moore B."/>
            <person name="Morris P."/>
            <person name="Phuntmart V."/>
            <person name="Puiu D."/>
            <person name="Shetty J."/>
            <person name="Stajich J.E."/>
            <person name="Tripathy S."/>
            <person name="Wawra S."/>
            <person name="van West P."/>
            <person name="Whitty B.R."/>
            <person name="Coutinho P.M."/>
            <person name="Henrissat B."/>
            <person name="Martin F."/>
            <person name="Thomas P.D."/>
            <person name="Tyler B.M."/>
            <person name="De Vries R.P."/>
            <person name="Kamoun S."/>
            <person name="Yandell M."/>
            <person name="Tisserat N."/>
            <person name="Buell C.R."/>
        </authorList>
    </citation>
    <scope>NUCLEOTIDE SEQUENCE</scope>
    <source>
        <strain evidence="3">DAOM:BR144</strain>
    </source>
</reference>
<dbReference type="EnsemblProtists" id="PYU1_T001094">
    <property type="protein sequence ID" value="PYU1_T001094"/>
    <property type="gene ID" value="PYU1_G001094"/>
</dbReference>
<dbReference type="EMBL" id="GL376620">
    <property type="status" value="NOT_ANNOTATED_CDS"/>
    <property type="molecule type" value="Genomic_DNA"/>
</dbReference>
<feature type="compositionally biased region" description="Polar residues" evidence="1">
    <location>
        <begin position="12"/>
        <end position="30"/>
    </location>
</feature>
<evidence type="ECO:0000256" key="1">
    <source>
        <dbReference type="SAM" id="MobiDB-lite"/>
    </source>
</evidence>
<name>K3W803_GLOUD</name>
<evidence type="ECO:0000313" key="2">
    <source>
        <dbReference type="EnsemblProtists" id="PYU1_T001094"/>
    </source>
</evidence>
<dbReference type="Proteomes" id="UP000019132">
    <property type="component" value="Unassembled WGS sequence"/>
</dbReference>
<sequence>MALRSDSYGAAPTTSYYVASTSGNDPQQQHDAQDEERLVKKPRKKRSGWGPYQSVLKERSVDFNLTLDVQNLQQEIKNMEMLRSILLNKTLIQRHDPNGSLMQKAKNHYTIMRSGFNL</sequence>
<dbReference type="HOGENOM" id="CLU_2079276_0_0_1"/>
<keyword evidence="3" id="KW-1185">Reference proteome</keyword>
<reference evidence="2" key="3">
    <citation type="submission" date="2015-02" db="UniProtKB">
        <authorList>
            <consortium name="EnsemblProtists"/>
        </authorList>
    </citation>
    <scope>IDENTIFICATION</scope>
    <source>
        <strain evidence="2">DAOM BR144</strain>
    </source>
</reference>
<dbReference type="InParanoid" id="K3W803"/>
<dbReference type="AlphaFoldDB" id="K3W803"/>
<accession>K3W803</accession>
<evidence type="ECO:0000313" key="3">
    <source>
        <dbReference type="Proteomes" id="UP000019132"/>
    </source>
</evidence>
<feature type="region of interest" description="Disordered" evidence="1">
    <location>
        <begin position="1"/>
        <end position="51"/>
    </location>
</feature>
<proteinExistence type="predicted"/>
<reference evidence="3" key="2">
    <citation type="submission" date="2010-04" db="EMBL/GenBank/DDBJ databases">
        <authorList>
            <person name="Buell R."/>
            <person name="Hamilton J."/>
            <person name="Hostetler J."/>
        </authorList>
    </citation>
    <scope>NUCLEOTIDE SEQUENCE [LARGE SCALE GENOMIC DNA]</scope>
    <source>
        <strain evidence="3">DAOM:BR144</strain>
    </source>
</reference>
<organism evidence="2 3">
    <name type="scientific">Globisporangium ultimum (strain ATCC 200006 / CBS 805.95 / DAOM BR144)</name>
    <name type="common">Pythium ultimum</name>
    <dbReference type="NCBI Taxonomy" id="431595"/>
    <lineage>
        <taxon>Eukaryota</taxon>
        <taxon>Sar</taxon>
        <taxon>Stramenopiles</taxon>
        <taxon>Oomycota</taxon>
        <taxon>Peronosporomycetes</taxon>
        <taxon>Pythiales</taxon>
        <taxon>Pythiaceae</taxon>
        <taxon>Globisporangium</taxon>
    </lineage>
</organism>
<protein>
    <submittedName>
        <fullName evidence="2">Uncharacterized protein</fullName>
    </submittedName>
</protein>